<evidence type="ECO:0000256" key="4">
    <source>
        <dbReference type="ARBA" id="ARBA00022692"/>
    </source>
</evidence>
<evidence type="ECO:0000256" key="11">
    <source>
        <dbReference type="ARBA" id="ARBA00041140"/>
    </source>
</evidence>
<comment type="caution">
    <text evidence="17">The sequence shown here is derived from an EMBL/GenBank/DDBJ whole genome shotgun (WGS) entry which is preliminary data.</text>
</comment>
<dbReference type="PANTHER" id="PTHR28612:SF1">
    <property type="entry name" value="SERINE PALMITOYLTRANSFERASE SMALL SUBUNIT B"/>
    <property type="match status" value="1"/>
</dbReference>
<keyword evidence="6" id="KW-0746">Sphingolipid metabolism</keyword>
<organism evidence="17 18">
    <name type="scientific">Nothoprocta pentlandii</name>
    <dbReference type="NCBI Taxonomy" id="2585814"/>
    <lineage>
        <taxon>Eukaryota</taxon>
        <taxon>Metazoa</taxon>
        <taxon>Chordata</taxon>
        <taxon>Craniata</taxon>
        <taxon>Vertebrata</taxon>
        <taxon>Euteleostomi</taxon>
        <taxon>Archelosauria</taxon>
        <taxon>Archosauria</taxon>
        <taxon>Dinosauria</taxon>
        <taxon>Saurischia</taxon>
        <taxon>Theropoda</taxon>
        <taxon>Coelurosauria</taxon>
        <taxon>Aves</taxon>
        <taxon>Palaeognathae</taxon>
        <taxon>Tinamiformes</taxon>
        <taxon>Tinamidae</taxon>
        <taxon>Nothoprocta</taxon>
    </lineage>
</organism>
<dbReference type="GO" id="GO:0007029">
    <property type="term" value="P:endoplasmic reticulum organization"/>
    <property type="evidence" value="ECO:0007669"/>
    <property type="project" value="TreeGrafter"/>
</dbReference>
<evidence type="ECO:0000256" key="16">
    <source>
        <dbReference type="SAM" id="Phobius"/>
    </source>
</evidence>
<keyword evidence="5" id="KW-0256">Endoplasmic reticulum</keyword>
<evidence type="ECO:0000256" key="13">
    <source>
        <dbReference type="ARBA" id="ARBA00042334"/>
    </source>
</evidence>
<dbReference type="Pfam" id="PF11779">
    <property type="entry name" value="SPT_ssu-like"/>
    <property type="match status" value="1"/>
</dbReference>
<protein>
    <recommendedName>
        <fullName evidence="11">Serine palmitoyltransferase small subunit B</fullName>
    </recommendedName>
    <alternativeName>
        <fullName evidence="13">Protein ADMP</fullName>
    </alternativeName>
    <alternativeName>
        <fullName evidence="12">Small subunit of serine palmitoyltransferase B</fullName>
    </alternativeName>
</protein>
<keyword evidence="18" id="KW-1185">Reference proteome</keyword>
<dbReference type="GO" id="GO:0004758">
    <property type="term" value="F:serine C-palmitoyltransferase activity"/>
    <property type="evidence" value="ECO:0007669"/>
    <property type="project" value="TreeGrafter"/>
</dbReference>
<evidence type="ECO:0000313" key="17">
    <source>
        <dbReference type="EMBL" id="NWX84350.1"/>
    </source>
</evidence>
<evidence type="ECO:0000256" key="7">
    <source>
        <dbReference type="ARBA" id="ARBA00022989"/>
    </source>
</evidence>
<evidence type="ECO:0000256" key="9">
    <source>
        <dbReference type="ARBA" id="ARBA00023136"/>
    </source>
</evidence>
<evidence type="ECO:0000313" key="18">
    <source>
        <dbReference type="Proteomes" id="UP000538817"/>
    </source>
</evidence>
<reference evidence="17 18" key="1">
    <citation type="submission" date="2019-09" db="EMBL/GenBank/DDBJ databases">
        <title>Bird 10,000 Genomes (B10K) Project - Family phase.</title>
        <authorList>
            <person name="Zhang G."/>
        </authorList>
    </citation>
    <scope>NUCLEOTIDE SEQUENCE [LARGE SCALE GENOMIC DNA]</scope>
    <source>
        <strain evidence="17">B10K-MSB-04</strain>
    </source>
</reference>
<sequence>VDIKRLTNYLYWLYCQYELITCSYLMEPWEKVLFYTVNVATVLTLTYAACLFIPARVSGAFRFLWHFLGNQPESTVSVMK</sequence>
<comment type="function">
    <text evidence="14">Component of the serine palmitoyltransferase multisubunit enzyme (SPT) that catalyzes the initial and rate-limiting step in sphingolipid biosynthesis by condensing L-serine and activated acyl-CoA (most commonly palmitoyl-CoA) to form long-chain bases. The SPT complex is composed of SPTLC1, SPTLC2 or SPTLC3 and SPTSSA or SPTSSB. Within this complex, the heterodimer consisting of SPTLC1 and SPTLC2/SPTLC3 forms the catalytic core. Within the SPT complex, SPTSSB stimulates the catalytic activity and plays a role in substrate specificity. SPT complexes with this subunit showing a preference for longer acyl-CoAs. The SPTLC1-SPTLC2-SPTSSB complex shows a strong preference for C18-CoA substrate, while the SPTLC1-SPTLC3-SPTSSB isozyme displays an ability to use a broader range of acyl-CoAs, without apparent preference.</text>
</comment>
<dbReference type="GO" id="GO:0046513">
    <property type="term" value="P:ceramide biosynthetic process"/>
    <property type="evidence" value="ECO:0007669"/>
    <property type="project" value="TreeGrafter"/>
</dbReference>
<keyword evidence="8" id="KW-0443">Lipid metabolism</keyword>
<evidence type="ECO:0000256" key="1">
    <source>
        <dbReference type="ARBA" id="ARBA00004477"/>
    </source>
</evidence>
<evidence type="ECO:0000256" key="5">
    <source>
        <dbReference type="ARBA" id="ARBA00022824"/>
    </source>
</evidence>
<feature type="transmembrane region" description="Helical" evidence="16">
    <location>
        <begin position="32"/>
        <end position="53"/>
    </location>
</feature>
<accession>A0A7K6ZKB2</accession>
<evidence type="ECO:0000256" key="14">
    <source>
        <dbReference type="ARBA" id="ARBA00045772"/>
    </source>
</evidence>
<keyword evidence="17" id="KW-0808">Transferase</keyword>
<evidence type="ECO:0000256" key="10">
    <source>
        <dbReference type="ARBA" id="ARBA00038059"/>
    </source>
</evidence>
<comment type="pathway">
    <text evidence="3">Sphingolipid metabolism.</text>
</comment>
<comment type="pathway">
    <text evidence="2">Lipid metabolism; sphingolipid metabolism.</text>
</comment>
<comment type="similarity">
    <text evidence="10">Belongs to the SPTSS family. SPTSSB subfamily.</text>
</comment>
<name>A0A7K6ZKB2_9AVES</name>
<proteinExistence type="inferred from homology"/>
<dbReference type="Proteomes" id="UP000538817">
    <property type="component" value="Unassembled WGS sequence"/>
</dbReference>
<evidence type="ECO:0000256" key="6">
    <source>
        <dbReference type="ARBA" id="ARBA00022919"/>
    </source>
</evidence>
<keyword evidence="7 16" id="KW-1133">Transmembrane helix</keyword>
<keyword evidence="4 16" id="KW-0812">Transmembrane</keyword>
<evidence type="ECO:0000256" key="8">
    <source>
        <dbReference type="ARBA" id="ARBA00023098"/>
    </source>
</evidence>
<gene>
    <name evidence="17" type="primary">Sptssb_1</name>
    <name evidence="17" type="ORF">NOTPEN_R07694</name>
</gene>
<keyword evidence="9 16" id="KW-0472">Membrane</keyword>
<evidence type="ECO:0000256" key="2">
    <source>
        <dbReference type="ARBA" id="ARBA00004760"/>
    </source>
</evidence>
<feature type="non-terminal residue" evidence="17">
    <location>
        <position position="1"/>
    </location>
</feature>
<dbReference type="AlphaFoldDB" id="A0A7K6ZKB2"/>
<evidence type="ECO:0000256" key="12">
    <source>
        <dbReference type="ARBA" id="ARBA00041982"/>
    </source>
</evidence>
<dbReference type="UniPathway" id="UPA00222"/>
<dbReference type="GO" id="GO:0017059">
    <property type="term" value="C:serine palmitoyltransferase complex"/>
    <property type="evidence" value="ECO:0007669"/>
    <property type="project" value="TreeGrafter"/>
</dbReference>
<dbReference type="PANTHER" id="PTHR28612">
    <property type="entry name" value="SERINE PALMITOYLTRANSFERASE SMALL SUBUNIT B"/>
    <property type="match status" value="1"/>
</dbReference>
<comment type="subcellular location">
    <subcellularLocation>
        <location evidence="1">Endoplasmic reticulum membrane</location>
        <topology evidence="1">Multi-pass membrane protein</topology>
    </subcellularLocation>
</comment>
<dbReference type="EMBL" id="VZSG01000104">
    <property type="protein sequence ID" value="NWX84350.1"/>
    <property type="molecule type" value="Genomic_DNA"/>
</dbReference>
<evidence type="ECO:0000256" key="3">
    <source>
        <dbReference type="ARBA" id="ARBA00004991"/>
    </source>
</evidence>
<comment type="subunit">
    <text evidence="15">Component of the serine palmitoyltransferase (SPT) complex, which is composed of SPTLC1, SPTLC2 or SPTLC3 and SPTSSA or SPTSSB. The heterodimer consisting of SPTLC1 and SPTLC2/SPTLC3 forms the catalytic core of the enzyme, while SPTSSA or SPTSSB subunits determine substrate specificity. SPT also interacts with ORMDL proteins, especially ORMDL3, which negatively regulate SPT activity in the presence of ceramides.</text>
</comment>
<evidence type="ECO:0000256" key="15">
    <source>
        <dbReference type="ARBA" id="ARBA00046416"/>
    </source>
</evidence>
<dbReference type="GO" id="GO:0005789">
    <property type="term" value="C:endoplasmic reticulum membrane"/>
    <property type="evidence" value="ECO:0007669"/>
    <property type="project" value="UniProtKB-SubCell"/>
</dbReference>
<feature type="non-terminal residue" evidence="17">
    <location>
        <position position="80"/>
    </location>
</feature>
<dbReference type="InterPro" id="IPR024512">
    <property type="entry name" value="Ser_palmitoyltrfase_ssu-like"/>
</dbReference>